<gene>
    <name evidence="2" type="ORF">DIS18_08680</name>
</gene>
<keyword evidence="1" id="KW-0732">Signal</keyword>
<reference evidence="2 3" key="2">
    <citation type="submission" date="2018-05" db="EMBL/GenBank/DDBJ databases">
        <title>Algibacter marinivivus sp. nov., isolated from sample around a algae.</title>
        <authorList>
            <person name="Zhong X."/>
        </authorList>
    </citation>
    <scope>NUCLEOTIDE SEQUENCE [LARGE SCALE GENOMIC DNA]</scope>
    <source>
        <strain evidence="2 3">ZY111</strain>
    </source>
</reference>
<dbReference type="SUPFAM" id="SSF49482">
    <property type="entry name" value="Aromatic compound dioxygenase"/>
    <property type="match status" value="1"/>
</dbReference>
<dbReference type="PANTHER" id="PTHR33711:SF10">
    <property type="entry name" value="INTRADIOL RING-CLEAVAGE DIOXYGENASES DOMAIN-CONTAINING PROTEIN"/>
    <property type="match status" value="1"/>
</dbReference>
<dbReference type="InterPro" id="IPR050770">
    <property type="entry name" value="Intradiol_RC_Dioxygenase"/>
</dbReference>
<sequence length="212" mass="24729">MKNLITLFSFVLILSCFNFLSAQDSTGESEDIPKNYKKRSPIYDYSEKQLNNVDTIPDFAANSQKLKVTGTIYENDGVTPAKNVMLFIHHTDENGDFELKRQNKKRYVHHRGWVKTDSDGKYTFYTFVPGKYLYSNELTQILPIIKEPNKPEYKIETFLFDNDPLLTGKCRKKVEETNPKRILTLKLNKEEGLFEAKRDIVLGREETESYSY</sequence>
<accession>A0A2U2X3G2</accession>
<reference evidence="3" key="3">
    <citation type="submission" date="2018-05" db="EMBL/GenBank/DDBJ databases">
        <authorList>
            <person name="Lu D."/>
        </authorList>
    </citation>
    <scope>NUCLEOTIDE SEQUENCE [LARGE SCALE GENOMIC DNA]</scope>
    <source>
        <strain evidence="3">ZY111</strain>
    </source>
</reference>
<evidence type="ECO:0000313" key="3">
    <source>
        <dbReference type="Proteomes" id="UP000245375"/>
    </source>
</evidence>
<organism evidence="2 3">
    <name type="scientific">Algibacter marinivivus</name>
    <dbReference type="NCBI Taxonomy" id="2100723"/>
    <lineage>
        <taxon>Bacteria</taxon>
        <taxon>Pseudomonadati</taxon>
        <taxon>Bacteroidota</taxon>
        <taxon>Flavobacteriia</taxon>
        <taxon>Flavobacteriales</taxon>
        <taxon>Flavobacteriaceae</taxon>
        <taxon>Algibacter</taxon>
    </lineage>
</organism>
<dbReference type="EMBL" id="QFRI01000002">
    <property type="protein sequence ID" value="PWH82323.1"/>
    <property type="molecule type" value="Genomic_DNA"/>
</dbReference>
<feature type="chain" id="PRO_5015502503" evidence="1">
    <location>
        <begin position="23"/>
        <end position="212"/>
    </location>
</feature>
<dbReference type="GO" id="GO:0016702">
    <property type="term" value="F:oxidoreductase activity, acting on single donors with incorporation of molecular oxygen, incorporation of two atoms of oxygen"/>
    <property type="evidence" value="ECO:0007669"/>
    <property type="project" value="InterPro"/>
</dbReference>
<name>A0A2U2X3G2_9FLAO</name>
<feature type="signal peptide" evidence="1">
    <location>
        <begin position="1"/>
        <end position="22"/>
    </location>
</feature>
<dbReference type="GO" id="GO:0008199">
    <property type="term" value="F:ferric iron binding"/>
    <property type="evidence" value="ECO:0007669"/>
    <property type="project" value="InterPro"/>
</dbReference>
<reference evidence="3" key="1">
    <citation type="submission" date="2018-05" db="EMBL/GenBank/DDBJ databases">
        <title>Algibacter marinivivus sp. nov., isolated from sample around a algae.</title>
        <authorList>
            <person name="Lu D."/>
        </authorList>
    </citation>
    <scope>NUCLEOTIDE SEQUENCE [LARGE SCALE GENOMIC DNA]</scope>
    <source>
        <strain evidence="3">ZY111</strain>
    </source>
</reference>
<evidence type="ECO:0000256" key="1">
    <source>
        <dbReference type="SAM" id="SignalP"/>
    </source>
</evidence>
<comment type="caution">
    <text evidence="2">The sequence shown here is derived from an EMBL/GenBank/DDBJ whole genome shotgun (WGS) entry which is preliminary data.</text>
</comment>
<protein>
    <submittedName>
        <fullName evidence="2">Uncharacterized protein</fullName>
    </submittedName>
</protein>
<proteinExistence type="predicted"/>
<dbReference type="PROSITE" id="PS51257">
    <property type="entry name" value="PROKAR_LIPOPROTEIN"/>
    <property type="match status" value="1"/>
</dbReference>
<dbReference type="RefSeq" id="WP_109352689.1">
    <property type="nucleotide sequence ID" value="NZ_QFRI01000002.1"/>
</dbReference>
<dbReference type="PANTHER" id="PTHR33711">
    <property type="entry name" value="DIOXYGENASE, PUTATIVE (AFU_ORTHOLOGUE AFUA_2G02910)-RELATED"/>
    <property type="match status" value="1"/>
</dbReference>
<evidence type="ECO:0000313" key="2">
    <source>
        <dbReference type="EMBL" id="PWH82323.1"/>
    </source>
</evidence>
<dbReference type="InterPro" id="IPR015889">
    <property type="entry name" value="Intradiol_dOase_core"/>
</dbReference>
<dbReference type="AlphaFoldDB" id="A0A2U2X3G2"/>
<keyword evidence="3" id="KW-1185">Reference proteome</keyword>
<dbReference type="OrthoDB" id="933561at2"/>
<dbReference type="Gene3D" id="2.60.130.10">
    <property type="entry name" value="Aromatic compound dioxygenase"/>
    <property type="match status" value="1"/>
</dbReference>
<dbReference type="Proteomes" id="UP000245375">
    <property type="component" value="Unassembled WGS sequence"/>
</dbReference>